<evidence type="ECO:0000313" key="1">
    <source>
        <dbReference type="EMBL" id="KKM14997.1"/>
    </source>
</evidence>
<reference evidence="3" key="1">
    <citation type="journal article" date="2015" name="Nature">
        <title>Complex archaea that bridge the gap between prokaryotes and eukaryotes.</title>
        <authorList>
            <person name="Spang A."/>
            <person name="Saw J.H."/>
            <person name="Jorgensen S.L."/>
            <person name="Zaremba-Niedzwiedzka K."/>
            <person name="Martijn J."/>
            <person name="Lind A.E."/>
            <person name="van Eijk R."/>
            <person name="Schleper C."/>
            <person name="Guy L."/>
            <person name="Ettema T.J."/>
        </authorList>
    </citation>
    <scope>NUCLEOTIDE SEQUENCE</scope>
</reference>
<evidence type="ECO:0000313" key="3">
    <source>
        <dbReference type="EMBL" id="KKN11976.1"/>
    </source>
</evidence>
<proteinExistence type="predicted"/>
<accession>A0A0F9QFH1</accession>
<evidence type="ECO:0000313" key="2">
    <source>
        <dbReference type="EMBL" id="KKM90625.1"/>
    </source>
</evidence>
<dbReference type="EMBL" id="LAZR01006648">
    <property type="protein sequence ID" value="KKM90625.1"/>
    <property type="molecule type" value="Genomic_DNA"/>
</dbReference>
<dbReference type="Gene3D" id="1.10.287.1080">
    <property type="entry name" value="MazG-like"/>
    <property type="match status" value="1"/>
</dbReference>
<dbReference type="EMBL" id="LAZR01004081">
    <property type="protein sequence ID" value="KKN11976.1"/>
    <property type="molecule type" value="Genomic_DNA"/>
</dbReference>
<dbReference type="AlphaFoldDB" id="A0A0F9QFH1"/>
<organism evidence="3">
    <name type="scientific">marine sediment metagenome</name>
    <dbReference type="NCBI Taxonomy" id="412755"/>
    <lineage>
        <taxon>unclassified sequences</taxon>
        <taxon>metagenomes</taxon>
        <taxon>ecological metagenomes</taxon>
    </lineage>
</organism>
<evidence type="ECO:0008006" key="5">
    <source>
        <dbReference type="Google" id="ProtNLM"/>
    </source>
</evidence>
<sequence>MNTDKIEAMAATPLPGEARPSQLFIETFNSTADHIHNWAKRKGFWQVGEDRNDGEMIALMHSELSEALEAIRHGNPPDDKIPEFNGYEAELADCIIRIMDVAIARNLRVAEAIVAKMAFNEGRPYKHGKEF</sequence>
<name>A0A0F9QFH1_9ZZZZ</name>
<dbReference type="EMBL" id="LAZR01015013">
    <property type="protein sequence ID" value="KKM14997.1"/>
    <property type="molecule type" value="Genomic_DNA"/>
</dbReference>
<gene>
    <name evidence="4" type="ORF">LCGC14_0928440</name>
    <name evidence="3" type="ORF">LCGC14_1021140</name>
    <name evidence="2" type="ORF">LCGC14_1236740</name>
    <name evidence="1" type="ORF">LCGC14_1700490</name>
</gene>
<dbReference type="SUPFAM" id="SSF101386">
    <property type="entry name" value="all-alpha NTP pyrophosphatases"/>
    <property type="match status" value="1"/>
</dbReference>
<evidence type="ECO:0000313" key="4">
    <source>
        <dbReference type="EMBL" id="KKN21136.1"/>
    </source>
</evidence>
<dbReference type="CDD" id="cd11542">
    <property type="entry name" value="NTP-PPase_u5"/>
    <property type="match status" value="1"/>
</dbReference>
<protein>
    <recommendedName>
        <fullName evidence="5">NTP pyrophosphohydrolase MazG putative catalytic core domain-containing protein</fullName>
    </recommendedName>
</protein>
<comment type="caution">
    <text evidence="3">The sequence shown here is derived from an EMBL/GenBank/DDBJ whole genome shotgun (WGS) entry which is preliminary data.</text>
</comment>
<dbReference type="EMBL" id="LAZR01003176">
    <property type="protein sequence ID" value="KKN21136.1"/>
    <property type="molecule type" value="Genomic_DNA"/>
</dbReference>